<evidence type="ECO:0000313" key="2">
    <source>
        <dbReference type="EMBL" id="SMC67463.1"/>
    </source>
</evidence>
<dbReference type="GO" id="GO:0051082">
    <property type="term" value="F:unfolded protein binding"/>
    <property type="evidence" value="ECO:0007669"/>
    <property type="project" value="InterPro"/>
</dbReference>
<dbReference type="Pfam" id="PF02613">
    <property type="entry name" value="Nitrate_red_del"/>
    <property type="match status" value="1"/>
</dbReference>
<protein>
    <submittedName>
        <fullName evidence="2">Respiratory nitrate reductase chaperone NarJ</fullName>
    </submittedName>
</protein>
<name>A0A1Y5X683_KIBAR</name>
<evidence type="ECO:0000313" key="3">
    <source>
        <dbReference type="Proteomes" id="UP000192674"/>
    </source>
</evidence>
<dbReference type="GO" id="GO:0042128">
    <property type="term" value="P:nitrate assimilation"/>
    <property type="evidence" value="ECO:0007669"/>
    <property type="project" value="UniProtKB-KW"/>
</dbReference>
<dbReference type="Gene3D" id="1.10.3480.10">
    <property type="entry name" value="TorD-like"/>
    <property type="match status" value="1"/>
</dbReference>
<dbReference type="PANTHER" id="PTHR43680:SF2">
    <property type="entry name" value="NITRATE REDUCTASE MOLYBDENUM COFACTOR ASSEMBLY CHAPERONE NARJ"/>
    <property type="match status" value="1"/>
</dbReference>
<dbReference type="RefSeq" id="WP_084425146.1">
    <property type="nucleotide sequence ID" value="NZ_FWXV01000001.1"/>
</dbReference>
<dbReference type="InterPro" id="IPR003765">
    <property type="entry name" value="NO3_reductase_chaperone_NarJ"/>
</dbReference>
<reference evidence="2 3" key="1">
    <citation type="submission" date="2017-04" db="EMBL/GenBank/DDBJ databases">
        <authorList>
            <person name="Afonso C.L."/>
            <person name="Miller P.J."/>
            <person name="Scott M.A."/>
            <person name="Spackman E."/>
            <person name="Goraichik I."/>
            <person name="Dimitrov K.M."/>
            <person name="Suarez D.L."/>
            <person name="Swayne D.E."/>
        </authorList>
    </citation>
    <scope>NUCLEOTIDE SEQUENCE [LARGE SCALE GENOMIC DNA]</scope>
    <source>
        <strain evidence="2 3">DSM 43828</strain>
    </source>
</reference>
<dbReference type="Proteomes" id="UP000192674">
    <property type="component" value="Unassembled WGS sequence"/>
</dbReference>
<evidence type="ECO:0000256" key="1">
    <source>
        <dbReference type="ARBA" id="ARBA00023063"/>
    </source>
</evidence>
<dbReference type="PANTHER" id="PTHR43680">
    <property type="entry name" value="NITRATE REDUCTASE MOLYBDENUM COFACTOR ASSEMBLY CHAPERONE"/>
    <property type="match status" value="1"/>
</dbReference>
<dbReference type="GO" id="GO:0016530">
    <property type="term" value="F:metallochaperone activity"/>
    <property type="evidence" value="ECO:0007669"/>
    <property type="project" value="TreeGrafter"/>
</dbReference>
<dbReference type="InterPro" id="IPR020945">
    <property type="entry name" value="DMSO/NO3_reduct_chaperone"/>
</dbReference>
<dbReference type="NCBIfam" id="TIGR00684">
    <property type="entry name" value="narJ"/>
    <property type="match status" value="1"/>
</dbReference>
<dbReference type="SUPFAM" id="SSF89155">
    <property type="entry name" value="TorD-like"/>
    <property type="match status" value="1"/>
</dbReference>
<keyword evidence="1" id="KW-0534">Nitrate assimilation</keyword>
<keyword evidence="3" id="KW-1185">Reference proteome</keyword>
<sequence>MTNATKVLHQVAAHCLHYPDVELYRRITLLRDCLAEIPPKLADGITPLLDHLSATSEVDAARHYVDVFDTKPGRCLYMTWYTDGDTRRRGSSLASLKGIYRQHGFRPAAGELPDYLPILLEFAAQTGQPGQHLLARFRRGLELLHTNLSTMDTSYTAVVGAVIATVPQVPDALAAESQRTVEQVGLEPVLLGYPTILEPTR</sequence>
<dbReference type="OrthoDB" id="4307003at2"/>
<gene>
    <name evidence="2" type="ORF">SAMN05661093_01420</name>
</gene>
<proteinExistence type="predicted"/>
<accession>A0A1Y5X683</accession>
<dbReference type="EMBL" id="FWXV01000001">
    <property type="protein sequence ID" value="SMC67463.1"/>
    <property type="molecule type" value="Genomic_DNA"/>
</dbReference>
<dbReference type="GO" id="GO:0051131">
    <property type="term" value="P:chaperone-mediated protein complex assembly"/>
    <property type="evidence" value="ECO:0007669"/>
    <property type="project" value="InterPro"/>
</dbReference>
<dbReference type="AlphaFoldDB" id="A0A1Y5X683"/>
<dbReference type="InterPro" id="IPR036411">
    <property type="entry name" value="TorD-like_sf"/>
</dbReference>
<organism evidence="2 3">
    <name type="scientific">Kibdelosporangium aridum</name>
    <dbReference type="NCBI Taxonomy" id="2030"/>
    <lineage>
        <taxon>Bacteria</taxon>
        <taxon>Bacillati</taxon>
        <taxon>Actinomycetota</taxon>
        <taxon>Actinomycetes</taxon>
        <taxon>Pseudonocardiales</taxon>
        <taxon>Pseudonocardiaceae</taxon>
        <taxon>Kibdelosporangium</taxon>
    </lineage>
</organism>